<gene>
    <name evidence="1" type="ORF">MML48_4g00003910</name>
</gene>
<comment type="caution">
    <text evidence="1">The sequence shown here is derived from an EMBL/GenBank/DDBJ whole genome shotgun (WGS) entry which is preliminary data.</text>
</comment>
<name>A0ACB9T6P5_HOLOL</name>
<dbReference type="Proteomes" id="UP001056778">
    <property type="component" value="Chromosome 4"/>
</dbReference>
<proteinExistence type="predicted"/>
<evidence type="ECO:0000313" key="1">
    <source>
        <dbReference type="EMBL" id="KAI4462453.1"/>
    </source>
</evidence>
<organism evidence="1 2">
    <name type="scientific">Holotrichia oblita</name>
    <name type="common">Chafer beetle</name>
    <dbReference type="NCBI Taxonomy" id="644536"/>
    <lineage>
        <taxon>Eukaryota</taxon>
        <taxon>Metazoa</taxon>
        <taxon>Ecdysozoa</taxon>
        <taxon>Arthropoda</taxon>
        <taxon>Hexapoda</taxon>
        <taxon>Insecta</taxon>
        <taxon>Pterygota</taxon>
        <taxon>Neoptera</taxon>
        <taxon>Endopterygota</taxon>
        <taxon>Coleoptera</taxon>
        <taxon>Polyphaga</taxon>
        <taxon>Scarabaeiformia</taxon>
        <taxon>Scarabaeidae</taxon>
        <taxon>Melolonthinae</taxon>
        <taxon>Holotrichia</taxon>
    </lineage>
</organism>
<protein>
    <submittedName>
        <fullName evidence="1">Uncharacterized protein</fullName>
    </submittedName>
</protein>
<accession>A0ACB9T6P5</accession>
<evidence type="ECO:0000313" key="2">
    <source>
        <dbReference type="Proteomes" id="UP001056778"/>
    </source>
</evidence>
<keyword evidence="2" id="KW-1185">Reference proteome</keyword>
<sequence>MKSRQVFVSVVCFGCIFLLQYVSAQTNSSTSYCYRFTWLGPEYDNTSTLLNTTCSEYLDDIRAVGVPCRTPFVMTFYSNHYNHNSPVFVFILDDGTPPDLDYLYENYRDQVTCRRTRSQVCAKFTYSFNNEIQNATYMCTQAYTADRGYETSGCFKQRVDAHDIEVCLCESVAGARPCNGATSLQISLLLFVILGCLKLILIGN</sequence>
<reference evidence="1" key="1">
    <citation type="submission" date="2022-04" db="EMBL/GenBank/DDBJ databases">
        <title>Chromosome-scale genome assembly of Holotrichia oblita Faldermann.</title>
        <authorList>
            <person name="Rongchong L."/>
        </authorList>
    </citation>
    <scope>NUCLEOTIDE SEQUENCE</scope>
    <source>
        <strain evidence="1">81SQS9</strain>
    </source>
</reference>
<dbReference type="EMBL" id="CM043018">
    <property type="protein sequence ID" value="KAI4462453.1"/>
    <property type="molecule type" value="Genomic_DNA"/>
</dbReference>